<reference evidence="1 2" key="1">
    <citation type="submission" date="2020-04" db="EMBL/GenBank/DDBJ databases">
        <title>Perkinsus olseni comparative genomics.</title>
        <authorList>
            <person name="Bogema D.R."/>
        </authorList>
    </citation>
    <scope>NUCLEOTIDE SEQUENCE [LARGE SCALE GENOMIC DNA]</scope>
    <source>
        <strain evidence="1">ATCC PRA-179</strain>
    </source>
</reference>
<proteinExistence type="predicted"/>
<evidence type="ECO:0000313" key="1">
    <source>
        <dbReference type="EMBL" id="KAF4657506.1"/>
    </source>
</evidence>
<gene>
    <name evidence="1" type="ORF">FOZ61_006230</name>
</gene>
<dbReference type="Proteomes" id="UP000570595">
    <property type="component" value="Unassembled WGS sequence"/>
</dbReference>
<protein>
    <submittedName>
        <fullName evidence="1">Uncharacterized protein</fullName>
    </submittedName>
</protein>
<organism evidence="1 2">
    <name type="scientific">Perkinsus olseni</name>
    <name type="common">Perkinsus atlanticus</name>
    <dbReference type="NCBI Taxonomy" id="32597"/>
    <lineage>
        <taxon>Eukaryota</taxon>
        <taxon>Sar</taxon>
        <taxon>Alveolata</taxon>
        <taxon>Perkinsozoa</taxon>
        <taxon>Perkinsea</taxon>
        <taxon>Perkinsida</taxon>
        <taxon>Perkinsidae</taxon>
        <taxon>Perkinsus</taxon>
    </lineage>
</organism>
<comment type="caution">
    <text evidence="1">The sequence shown here is derived from an EMBL/GenBank/DDBJ whole genome shotgun (WGS) entry which is preliminary data.</text>
</comment>
<accession>A0A7J6LE80</accession>
<dbReference type="AlphaFoldDB" id="A0A7J6LE80"/>
<dbReference type="OrthoDB" id="10371805at2759"/>
<dbReference type="SUPFAM" id="SSF101898">
    <property type="entry name" value="NHL repeat"/>
    <property type="match status" value="1"/>
</dbReference>
<sequence>MHTYVPLIPTEVDRIVLALAELSSKKGDEVPEDLLVVIWSYARPLLVAFNRARREPAGNVRRCLRVPDGSGLFLMKAIATVEGESPPLPRWICEIDRLMSCGEMETNLHRRFLLSPLDVACIAPDNTVICAKSAGVYRYSPDWKGEQLLLSGGRSRFFCLTTGTDCVYGLWGPFRIARVDVAGRAEVVCRTRTVPHCFAAYRPIDADQDCLVVVLDVKGGSRSVVLWGERSGWKEVIELGDCAAASVDVDHQRRLAYVLAYIKESSSWALWVVDLQREVCRGKFPIPHRRSAAPAAWHRVFATPDGGVWITGAGNDTFPRARRQERAASEDGWSCGEAATGKCDDLGMERYYDRGRQICDEFNPPVRKGLMDGGPRSSTVLNSHPNAVGKTAKMIEVIRL</sequence>
<evidence type="ECO:0000313" key="2">
    <source>
        <dbReference type="Proteomes" id="UP000570595"/>
    </source>
</evidence>
<dbReference type="EMBL" id="JABAHT010000351">
    <property type="protein sequence ID" value="KAF4657506.1"/>
    <property type="molecule type" value="Genomic_DNA"/>
</dbReference>
<name>A0A7J6LE80_PEROL</name>